<reference evidence="1" key="2">
    <citation type="submission" date="2021-04" db="EMBL/GenBank/DDBJ databases">
        <authorList>
            <person name="Gilroy R."/>
        </authorList>
    </citation>
    <scope>NUCLEOTIDE SEQUENCE</scope>
    <source>
        <strain evidence="1">ChiBcec8-14828</strain>
    </source>
</reference>
<dbReference type="EMBL" id="DWYA01000032">
    <property type="protein sequence ID" value="HJB39393.1"/>
    <property type="molecule type" value="Genomic_DNA"/>
</dbReference>
<reference evidence="1" key="1">
    <citation type="journal article" date="2021" name="PeerJ">
        <title>Extensive microbial diversity within the chicken gut microbiome revealed by metagenomics and culture.</title>
        <authorList>
            <person name="Gilroy R."/>
            <person name="Ravi A."/>
            <person name="Getino M."/>
            <person name="Pursley I."/>
            <person name="Horton D.L."/>
            <person name="Alikhan N.F."/>
            <person name="Baker D."/>
            <person name="Gharbi K."/>
            <person name="Hall N."/>
            <person name="Watson M."/>
            <person name="Adriaenssens E.M."/>
            <person name="Foster-Nyarko E."/>
            <person name="Jarju S."/>
            <person name="Secka A."/>
            <person name="Antonio M."/>
            <person name="Oren A."/>
            <person name="Chaudhuri R.R."/>
            <person name="La Ragione R."/>
            <person name="Hildebrand F."/>
            <person name="Pallen M.J."/>
        </authorList>
    </citation>
    <scope>NUCLEOTIDE SEQUENCE</scope>
    <source>
        <strain evidence="1">ChiBcec8-14828</strain>
    </source>
</reference>
<proteinExistence type="predicted"/>
<comment type="caution">
    <text evidence="1">The sequence shown here is derived from an EMBL/GenBank/DDBJ whole genome shotgun (WGS) entry which is preliminary data.</text>
</comment>
<name>A0A9D2S0A1_9FIRM</name>
<evidence type="ECO:0000313" key="1">
    <source>
        <dbReference type="EMBL" id="HJB39393.1"/>
    </source>
</evidence>
<dbReference type="Proteomes" id="UP000824209">
    <property type="component" value="Unassembled WGS sequence"/>
</dbReference>
<dbReference type="AlphaFoldDB" id="A0A9D2S0A1"/>
<accession>A0A9D2S0A1</accession>
<protein>
    <submittedName>
        <fullName evidence="1">Uncharacterized protein</fullName>
    </submittedName>
</protein>
<evidence type="ECO:0000313" key="2">
    <source>
        <dbReference type="Proteomes" id="UP000824209"/>
    </source>
</evidence>
<sequence>MDEKHEQRAGEITVAVKLSGLDEQIAKANELVETIRKTRSLADDLAKGINSIELEL</sequence>
<organism evidence="1 2">
    <name type="scientific">Candidatus Ruthenibacterium avium</name>
    <dbReference type="NCBI Taxonomy" id="2838751"/>
    <lineage>
        <taxon>Bacteria</taxon>
        <taxon>Bacillati</taxon>
        <taxon>Bacillota</taxon>
        <taxon>Clostridia</taxon>
        <taxon>Eubacteriales</taxon>
        <taxon>Oscillospiraceae</taxon>
        <taxon>Ruthenibacterium</taxon>
    </lineage>
</organism>
<gene>
    <name evidence="1" type="ORF">H9943_03240</name>
</gene>